<feature type="compositionally biased region" description="Polar residues" evidence="2">
    <location>
        <begin position="675"/>
        <end position="688"/>
    </location>
</feature>
<dbReference type="InterPro" id="IPR007219">
    <property type="entry name" value="XnlR_reg_dom"/>
</dbReference>
<evidence type="ECO:0000259" key="3">
    <source>
        <dbReference type="SMART" id="SM00906"/>
    </source>
</evidence>
<dbReference type="InterPro" id="IPR050987">
    <property type="entry name" value="AtrR-like"/>
</dbReference>
<feature type="region of interest" description="Disordered" evidence="2">
    <location>
        <begin position="575"/>
        <end position="688"/>
    </location>
</feature>
<dbReference type="Pfam" id="PF04082">
    <property type="entry name" value="Fungal_trans"/>
    <property type="match status" value="1"/>
</dbReference>
<dbReference type="EMBL" id="JAGTJQ010000009">
    <property type="protein sequence ID" value="KAH7024485.1"/>
    <property type="molecule type" value="Genomic_DNA"/>
</dbReference>
<dbReference type="GO" id="GO:0003700">
    <property type="term" value="F:DNA-binding transcription factor activity"/>
    <property type="evidence" value="ECO:0007669"/>
    <property type="project" value="InterPro"/>
</dbReference>
<feature type="region of interest" description="Disordered" evidence="2">
    <location>
        <begin position="1"/>
        <end position="45"/>
    </location>
</feature>
<dbReference type="GeneID" id="70181386"/>
<accession>A0A9P8XXN7</accession>
<feature type="compositionally biased region" description="Low complexity" evidence="2">
    <location>
        <begin position="661"/>
        <end position="672"/>
    </location>
</feature>
<evidence type="ECO:0000313" key="4">
    <source>
        <dbReference type="EMBL" id="KAH7024485.1"/>
    </source>
</evidence>
<gene>
    <name evidence="4" type="ORF">B0I36DRAFT_295097</name>
</gene>
<feature type="compositionally biased region" description="Low complexity" evidence="2">
    <location>
        <begin position="603"/>
        <end position="619"/>
    </location>
</feature>
<keyword evidence="5" id="KW-1185">Reference proteome</keyword>
<dbReference type="RefSeq" id="XP_046008033.1">
    <property type="nucleotide sequence ID" value="XM_046151840.1"/>
</dbReference>
<protein>
    <submittedName>
        <fullName evidence="4">Fungal-specific transcription factor domain-containing protein</fullName>
    </submittedName>
</protein>
<dbReference type="Proteomes" id="UP000756346">
    <property type="component" value="Unassembled WGS sequence"/>
</dbReference>
<dbReference type="SMART" id="SM00906">
    <property type="entry name" value="Fungal_trans"/>
    <property type="match status" value="1"/>
</dbReference>
<name>A0A9P8XXN7_9PEZI</name>
<dbReference type="PANTHER" id="PTHR46910">
    <property type="entry name" value="TRANSCRIPTION FACTOR PDR1"/>
    <property type="match status" value="1"/>
</dbReference>
<feature type="compositionally biased region" description="Pro residues" evidence="2">
    <location>
        <begin position="9"/>
        <end position="20"/>
    </location>
</feature>
<dbReference type="AlphaFoldDB" id="A0A9P8XXN7"/>
<sequence length="725" mass="79278">MSSETSPGPEHPWPSTCPDPPGHRGPEETYPEPSSRGPKRQKMGVNDEPAMAHETGLMRDGVTVGHPRFIGSASGIHFIRVVSDALARVRPGISRMASGDLVPGEDDQLLSPELFPASVNTPTAVSTARAPFWRDNEVISDASSGQADPHLGQNMPTFDDLVVWTQPYFDNWHSCFPFLHGPEVLDLFENVAQVGLSNVSEPNATIVRALVSISHADARQSGKAVRPRPASFLFLSQADTASGLVFAMESPASVKGVQVALCVQLFLISMLRFNMASRLGGVIVRMAFHLGLHRCPGRYANFSGHEAMMRKRIWWSLYSLERMVSQSLGHPLSIRDDDIDVCPPTYEHHHKNSAQASARGQEQGGNQLILFGLLSDHARLRGSILELRNKSIAQRNETQDQSMIVQSELTRWVNQVNEALCEDEEEDADSRPESPHHLSSSQRVLLAVVQHEATIALHRPLLASKTNSPSSRAALQTCIGASRAIIDTVFSYCHQQSEATTLNAMVWPLLTWSIWMSSYILVFAALEDATPIPSAFRYAKKARHILKQLSRRGTQWPDFCLQALAHLVSVLQSQEPSGSRTFGSDSGRASTSNHEPEQPRQAMSQIQSSPTMQSSTTPTRRGLGYTQADFPPPAAPSFQQGTTGSMRPLPTPQTTSTSNDGGLPLGHPGLRPQDPSMSAETAAATSRPNPGAWAAPFDFDPLSAIDFSNFSHLGLLNMDFESWDT</sequence>
<organism evidence="4 5">
    <name type="scientific">Microdochium trichocladiopsis</name>
    <dbReference type="NCBI Taxonomy" id="1682393"/>
    <lineage>
        <taxon>Eukaryota</taxon>
        <taxon>Fungi</taxon>
        <taxon>Dikarya</taxon>
        <taxon>Ascomycota</taxon>
        <taxon>Pezizomycotina</taxon>
        <taxon>Sordariomycetes</taxon>
        <taxon>Xylariomycetidae</taxon>
        <taxon>Xylariales</taxon>
        <taxon>Microdochiaceae</taxon>
        <taxon>Microdochium</taxon>
    </lineage>
</organism>
<comment type="caution">
    <text evidence="4">The sequence shown here is derived from an EMBL/GenBank/DDBJ whole genome shotgun (WGS) entry which is preliminary data.</text>
</comment>
<dbReference type="OrthoDB" id="189997at2759"/>
<evidence type="ECO:0000256" key="1">
    <source>
        <dbReference type="ARBA" id="ARBA00023242"/>
    </source>
</evidence>
<dbReference type="GO" id="GO:0008270">
    <property type="term" value="F:zinc ion binding"/>
    <property type="evidence" value="ECO:0007669"/>
    <property type="project" value="InterPro"/>
</dbReference>
<evidence type="ECO:0000313" key="5">
    <source>
        <dbReference type="Proteomes" id="UP000756346"/>
    </source>
</evidence>
<dbReference type="PANTHER" id="PTHR46910:SF9">
    <property type="entry name" value="MISCELLANEOUS ZN(II)2CYS6 TRANSCRIPTION FACTOR (EUROFUNG)"/>
    <property type="match status" value="1"/>
</dbReference>
<evidence type="ECO:0000256" key="2">
    <source>
        <dbReference type="SAM" id="MobiDB-lite"/>
    </source>
</evidence>
<feature type="domain" description="Xylanolytic transcriptional activator regulatory" evidence="3">
    <location>
        <begin position="276"/>
        <end position="350"/>
    </location>
</feature>
<keyword evidence="1" id="KW-0539">Nucleus</keyword>
<feature type="compositionally biased region" description="Polar residues" evidence="2">
    <location>
        <begin position="575"/>
        <end position="593"/>
    </location>
</feature>
<dbReference type="GO" id="GO:0003677">
    <property type="term" value="F:DNA binding"/>
    <property type="evidence" value="ECO:0007669"/>
    <property type="project" value="InterPro"/>
</dbReference>
<proteinExistence type="predicted"/>
<dbReference type="GO" id="GO:0006351">
    <property type="term" value="P:DNA-templated transcription"/>
    <property type="evidence" value="ECO:0007669"/>
    <property type="project" value="InterPro"/>
</dbReference>
<dbReference type="CDD" id="cd12148">
    <property type="entry name" value="fungal_TF_MHR"/>
    <property type="match status" value="1"/>
</dbReference>
<reference evidence="4" key="1">
    <citation type="journal article" date="2021" name="Nat. Commun.">
        <title>Genetic determinants of endophytism in the Arabidopsis root mycobiome.</title>
        <authorList>
            <person name="Mesny F."/>
            <person name="Miyauchi S."/>
            <person name="Thiergart T."/>
            <person name="Pickel B."/>
            <person name="Atanasova L."/>
            <person name="Karlsson M."/>
            <person name="Huettel B."/>
            <person name="Barry K.W."/>
            <person name="Haridas S."/>
            <person name="Chen C."/>
            <person name="Bauer D."/>
            <person name="Andreopoulos W."/>
            <person name="Pangilinan J."/>
            <person name="LaButti K."/>
            <person name="Riley R."/>
            <person name="Lipzen A."/>
            <person name="Clum A."/>
            <person name="Drula E."/>
            <person name="Henrissat B."/>
            <person name="Kohler A."/>
            <person name="Grigoriev I.V."/>
            <person name="Martin F.M."/>
            <person name="Hacquard S."/>
        </authorList>
    </citation>
    <scope>NUCLEOTIDE SEQUENCE</scope>
    <source>
        <strain evidence="4">MPI-CAGE-CH-0230</strain>
    </source>
</reference>